<protein>
    <submittedName>
        <fullName evidence="1">Uncharacterized protein</fullName>
    </submittedName>
</protein>
<dbReference type="EMBL" id="JACEEZ010012898">
    <property type="protein sequence ID" value="KAG0720414.1"/>
    <property type="molecule type" value="Genomic_DNA"/>
</dbReference>
<organism evidence="1 2">
    <name type="scientific">Chionoecetes opilio</name>
    <name type="common">Atlantic snow crab</name>
    <name type="synonym">Cancer opilio</name>
    <dbReference type="NCBI Taxonomy" id="41210"/>
    <lineage>
        <taxon>Eukaryota</taxon>
        <taxon>Metazoa</taxon>
        <taxon>Ecdysozoa</taxon>
        <taxon>Arthropoda</taxon>
        <taxon>Crustacea</taxon>
        <taxon>Multicrustacea</taxon>
        <taxon>Malacostraca</taxon>
        <taxon>Eumalacostraca</taxon>
        <taxon>Eucarida</taxon>
        <taxon>Decapoda</taxon>
        <taxon>Pleocyemata</taxon>
        <taxon>Brachyura</taxon>
        <taxon>Eubrachyura</taxon>
        <taxon>Majoidea</taxon>
        <taxon>Majidae</taxon>
        <taxon>Chionoecetes</taxon>
    </lineage>
</organism>
<dbReference type="AlphaFoldDB" id="A0A8J4YCN3"/>
<dbReference type="OrthoDB" id="10050977at2759"/>
<dbReference type="Proteomes" id="UP000770661">
    <property type="component" value="Unassembled WGS sequence"/>
</dbReference>
<comment type="caution">
    <text evidence="1">The sequence shown here is derived from an EMBL/GenBank/DDBJ whole genome shotgun (WGS) entry which is preliminary data.</text>
</comment>
<evidence type="ECO:0000313" key="2">
    <source>
        <dbReference type="Proteomes" id="UP000770661"/>
    </source>
</evidence>
<sequence length="190" mass="20691">MNRDPSQAASLAKGHPQLLKSNVLKDWNAADGNHQDTRVTGFDNDSLAATLCCVSHMYEQSSGRFFVTTRGQPFQTVLGCEDPLGITMNLLMSYDAITGVVVDLSSSGSHRSPGPTATEDTNFTGLSNKMWKELESCCSEKQRSKVLGQAMFAALSRTTWLDLFVKHNTAIHSSAAVERLFSQGVDIMKA</sequence>
<proteinExistence type="predicted"/>
<name>A0A8J4YCN3_CHIOP</name>
<reference evidence="1" key="1">
    <citation type="submission" date="2020-07" db="EMBL/GenBank/DDBJ databases">
        <title>The High-quality genome of the commercially important snow crab, Chionoecetes opilio.</title>
        <authorList>
            <person name="Jeong J.-H."/>
            <person name="Ryu S."/>
        </authorList>
    </citation>
    <scope>NUCLEOTIDE SEQUENCE</scope>
    <source>
        <strain evidence="1">MADBK_172401_WGS</strain>
        <tissue evidence="1">Digestive gland</tissue>
    </source>
</reference>
<accession>A0A8J4YCN3</accession>
<gene>
    <name evidence="1" type="ORF">GWK47_048559</name>
</gene>
<keyword evidence="2" id="KW-1185">Reference proteome</keyword>
<evidence type="ECO:0000313" key="1">
    <source>
        <dbReference type="EMBL" id="KAG0720414.1"/>
    </source>
</evidence>